<keyword evidence="2" id="KW-1185">Reference proteome</keyword>
<gene>
    <name evidence="1" type="ORF">RxyAA322_22740</name>
</gene>
<accession>A0A510HK78</accession>
<organism evidence="1 2">
    <name type="scientific">Rubrobacter xylanophilus</name>
    <dbReference type="NCBI Taxonomy" id="49319"/>
    <lineage>
        <taxon>Bacteria</taxon>
        <taxon>Bacillati</taxon>
        <taxon>Actinomycetota</taxon>
        <taxon>Rubrobacteria</taxon>
        <taxon>Rubrobacterales</taxon>
        <taxon>Rubrobacteraceae</taxon>
        <taxon>Rubrobacter</taxon>
    </lineage>
</organism>
<dbReference type="AlphaFoldDB" id="A0A510HK78"/>
<dbReference type="EMBL" id="AP019791">
    <property type="protein sequence ID" value="BBL80420.1"/>
    <property type="molecule type" value="Genomic_DNA"/>
</dbReference>
<evidence type="ECO:0000313" key="1">
    <source>
        <dbReference type="EMBL" id="BBL80420.1"/>
    </source>
</evidence>
<dbReference type="RefSeq" id="WP_143528426.1">
    <property type="nucleotide sequence ID" value="NZ_AP019791.1"/>
</dbReference>
<proteinExistence type="predicted"/>
<name>A0A510HK78_9ACTN</name>
<reference evidence="1" key="1">
    <citation type="journal article" date="2019" name="Microbiol. Resour. Announc.">
        <title>Complete Genome Sequence of Rubrobacter xylanophilus Strain AA3-22, Isolated from Arima Onsen in Japan.</title>
        <authorList>
            <person name="Tomariguchi N."/>
            <person name="Miyazaki K."/>
        </authorList>
    </citation>
    <scope>NUCLEOTIDE SEQUENCE [LARGE SCALE GENOMIC DNA]</scope>
    <source>
        <strain evidence="1">AA3-22</strain>
    </source>
</reference>
<sequence>MKGRRLILGYDAGCGACSALARRIEEAVGERLEVRSLYDPQVEHWREQALGKDAPWAPTLIEVENGHVKAWTGVRMGVALSRRLGIRGTWRIMKALGANTEPEGISTQARPGFSRARFLKGLGGVTLAVSVLSGTEVFARMADAAAWVHPLNRKKVVSSEPLKGEDLREAITRATASKDVKNVWPESPPAADRIVGARYTYTDGNTVTSVSWVVGSQLLIYFLPARAIGNYRSQAMRIEVIPEEAYVLKATSVNGRQRSVVAAAGAASNSQLERGCGCCRWSWGCVATVGSACVSCAKQCAECVATPAKWACGVCLSCALVGCPVGIRRCCRNPCG</sequence>
<evidence type="ECO:0000313" key="2">
    <source>
        <dbReference type="Proteomes" id="UP000318065"/>
    </source>
</evidence>
<dbReference type="OrthoDB" id="3689067at2"/>
<dbReference type="Proteomes" id="UP000318065">
    <property type="component" value="Chromosome"/>
</dbReference>
<protein>
    <submittedName>
        <fullName evidence="1">Uncharacterized protein</fullName>
    </submittedName>
</protein>